<dbReference type="PANTHER" id="PTHR44943:SF8">
    <property type="entry name" value="TPR REPEAT-CONTAINING PROTEIN MJ0263"/>
    <property type="match status" value="1"/>
</dbReference>
<dbReference type="InterPro" id="IPR051685">
    <property type="entry name" value="Ycf3/AcsC/BcsC/TPR_MFPF"/>
</dbReference>
<dbReference type="Gene3D" id="1.25.40.10">
    <property type="entry name" value="Tetratricopeptide repeat domain"/>
    <property type="match status" value="1"/>
</dbReference>
<evidence type="ECO:0000256" key="4">
    <source>
        <dbReference type="ARBA" id="ARBA00022803"/>
    </source>
</evidence>
<evidence type="ECO:0000256" key="5">
    <source>
        <dbReference type="ARBA" id="ARBA00022833"/>
    </source>
</evidence>
<dbReference type="Pfam" id="PF13432">
    <property type="entry name" value="TPR_16"/>
    <property type="match status" value="1"/>
</dbReference>
<feature type="repeat" description="TPR" evidence="6">
    <location>
        <begin position="231"/>
        <end position="264"/>
    </location>
</feature>
<dbReference type="PANTHER" id="PTHR44943">
    <property type="entry name" value="CELLULOSE SYNTHASE OPERON PROTEIN C"/>
    <property type="match status" value="1"/>
</dbReference>
<dbReference type="InterPro" id="IPR011990">
    <property type="entry name" value="TPR-like_helical_dom_sf"/>
</dbReference>
<dbReference type="InterPro" id="IPR017907">
    <property type="entry name" value="Znf_RING_CS"/>
</dbReference>
<dbReference type="InterPro" id="IPR019734">
    <property type="entry name" value="TPR_rpt"/>
</dbReference>
<keyword evidence="4 6" id="KW-0802">TPR repeat</keyword>
<dbReference type="Pfam" id="PF00515">
    <property type="entry name" value="TPR_1"/>
    <property type="match status" value="1"/>
</dbReference>
<dbReference type="PROSITE" id="PS00518">
    <property type="entry name" value="ZF_RING_1"/>
    <property type="match status" value="1"/>
</dbReference>
<sequence>MGDLSGELIERIDKFLEEQKWIFILLEKYSWEQLVGIGGIIDGKVEGAYSDAVLNNFAGVYLYYFKKEVELGIGYLQEAAKSENPEALYNLFRIFSERADADASMFRERCFKTKYFVGVLYRGEECYGNKDIGGALMYYGESIEEFKRLGLRKIYPHQVGEIVAAFRGMGNCHFDQGKYDTAVEYYRRGLEINPVDADLLYAIALGYDLGEKYREAFEYYLKVFKVAPGHENILYHLGSCYYRHGKKEKALEYYLEAYKNKNKYLVDLLSKMGLIYVEKRNHVEAVRYFREVVDVDIDPEVFSNALARERQKVDTILSVARKFVESNLALACEYYLLILEKSDVARIELLNCFDGDVNKLNRLYVVLRVLGNRNPAVSLMMKRIEGDNGVRLMMNRMNMIKFPVGAVCCRCRGKKNMIIMDCFHVVCCVCLVNFEGCGVCPASGRKVKYGGSVMDNARKFKINADCPVCLVDTILIPRKCAHYYCKDHYVEPKRCPICEN</sequence>
<evidence type="ECO:0000256" key="1">
    <source>
        <dbReference type="ARBA" id="ARBA00022723"/>
    </source>
</evidence>
<dbReference type="EMBL" id="MK072406">
    <property type="protein sequence ID" value="AYV84413.1"/>
    <property type="molecule type" value="Genomic_DNA"/>
</dbReference>
<dbReference type="SUPFAM" id="SSF81901">
    <property type="entry name" value="HCP-like"/>
    <property type="match status" value="1"/>
</dbReference>
<name>A0A3G5AEV1_9VIRU</name>
<keyword evidence="5" id="KW-0862">Zinc</keyword>
<protein>
    <submittedName>
        <fullName evidence="7">Uncharacterized protein</fullName>
    </submittedName>
</protein>
<keyword evidence="3" id="KW-0863">Zinc-finger</keyword>
<feature type="repeat" description="TPR" evidence="6">
    <location>
        <begin position="163"/>
        <end position="196"/>
    </location>
</feature>
<gene>
    <name evidence="7" type="ORF">Hyperionvirus24_35</name>
</gene>
<keyword evidence="2" id="KW-0677">Repeat</keyword>
<feature type="repeat" description="TPR" evidence="6">
    <location>
        <begin position="266"/>
        <end position="299"/>
    </location>
</feature>
<dbReference type="PROSITE" id="PS50293">
    <property type="entry name" value="TPR_REGION"/>
    <property type="match status" value="1"/>
</dbReference>
<proteinExistence type="predicted"/>
<organism evidence="7">
    <name type="scientific">Hyperionvirus sp</name>
    <dbReference type="NCBI Taxonomy" id="2487770"/>
    <lineage>
        <taxon>Viruses</taxon>
        <taxon>Varidnaviria</taxon>
        <taxon>Bamfordvirae</taxon>
        <taxon>Nucleocytoviricota</taxon>
        <taxon>Megaviricetes</taxon>
        <taxon>Imitervirales</taxon>
        <taxon>Mimiviridae</taxon>
        <taxon>Klosneuvirinae</taxon>
    </lineage>
</organism>
<accession>A0A3G5AEV1</accession>
<reference evidence="7" key="1">
    <citation type="submission" date="2018-10" db="EMBL/GenBank/DDBJ databases">
        <title>Hidden diversity of soil giant viruses.</title>
        <authorList>
            <person name="Schulz F."/>
            <person name="Alteio L."/>
            <person name="Goudeau D."/>
            <person name="Ryan E.M."/>
            <person name="Malmstrom R.R."/>
            <person name="Blanchard J."/>
            <person name="Woyke T."/>
        </authorList>
    </citation>
    <scope>NUCLEOTIDE SEQUENCE</scope>
    <source>
        <strain evidence="7">HYV1</strain>
    </source>
</reference>
<dbReference type="GO" id="GO:0008270">
    <property type="term" value="F:zinc ion binding"/>
    <property type="evidence" value="ECO:0007669"/>
    <property type="project" value="UniProtKB-KW"/>
</dbReference>
<dbReference type="SMART" id="SM00028">
    <property type="entry name" value="TPR"/>
    <property type="match status" value="5"/>
</dbReference>
<evidence type="ECO:0000256" key="6">
    <source>
        <dbReference type="PROSITE-ProRule" id="PRU00339"/>
    </source>
</evidence>
<dbReference type="SUPFAM" id="SSF48452">
    <property type="entry name" value="TPR-like"/>
    <property type="match status" value="1"/>
</dbReference>
<feature type="repeat" description="TPR" evidence="6">
    <location>
        <begin position="197"/>
        <end position="230"/>
    </location>
</feature>
<evidence type="ECO:0000256" key="2">
    <source>
        <dbReference type="ARBA" id="ARBA00022737"/>
    </source>
</evidence>
<keyword evidence="1" id="KW-0479">Metal-binding</keyword>
<evidence type="ECO:0000313" key="7">
    <source>
        <dbReference type="EMBL" id="AYV84413.1"/>
    </source>
</evidence>
<dbReference type="PROSITE" id="PS50005">
    <property type="entry name" value="TPR"/>
    <property type="match status" value="4"/>
</dbReference>
<evidence type="ECO:0000256" key="3">
    <source>
        <dbReference type="ARBA" id="ARBA00022771"/>
    </source>
</evidence>